<evidence type="ECO:0000313" key="2">
    <source>
        <dbReference type="EMBL" id="SVC26802.1"/>
    </source>
</evidence>
<name>A0A382KUA7_9ZZZZ</name>
<keyword evidence="1" id="KW-0812">Transmembrane</keyword>
<keyword evidence="1" id="KW-1133">Transmembrane helix</keyword>
<feature type="non-terminal residue" evidence="2">
    <location>
        <position position="25"/>
    </location>
</feature>
<proteinExistence type="predicted"/>
<dbReference type="AlphaFoldDB" id="A0A382KUA7"/>
<keyword evidence="1" id="KW-0472">Membrane</keyword>
<feature type="transmembrane region" description="Helical" evidence="1">
    <location>
        <begin position="6"/>
        <end position="24"/>
    </location>
</feature>
<evidence type="ECO:0000256" key="1">
    <source>
        <dbReference type="SAM" id="Phobius"/>
    </source>
</evidence>
<accession>A0A382KUA7</accession>
<protein>
    <submittedName>
        <fullName evidence="2">Uncharacterized protein</fullName>
    </submittedName>
</protein>
<organism evidence="2">
    <name type="scientific">marine metagenome</name>
    <dbReference type="NCBI Taxonomy" id="408172"/>
    <lineage>
        <taxon>unclassified sequences</taxon>
        <taxon>metagenomes</taxon>
        <taxon>ecological metagenomes</taxon>
    </lineage>
</organism>
<gene>
    <name evidence="2" type="ORF">METZ01_LOCUS279656</name>
</gene>
<sequence length="25" mass="2919">MNKTEFFIGQLSLAFKVIFYPVVLI</sequence>
<reference evidence="2" key="1">
    <citation type="submission" date="2018-05" db="EMBL/GenBank/DDBJ databases">
        <authorList>
            <person name="Lanie J.A."/>
            <person name="Ng W.-L."/>
            <person name="Kazmierczak K.M."/>
            <person name="Andrzejewski T.M."/>
            <person name="Davidsen T.M."/>
            <person name="Wayne K.J."/>
            <person name="Tettelin H."/>
            <person name="Glass J.I."/>
            <person name="Rusch D."/>
            <person name="Podicherti R."/>
            <person name="Tsui H.-C.T."/>
            <person name="Winkler M.E."/>
        </authorList>
    </citation>
    <scope>NUCLEOTIDE SEQUENCE</scope>
</reference>
<dbReference type="EMBL" id="UINC01082230">
    <property type="protein sequence ID" value="SVC26802.1"/>
    <property type="molecule type" value="Genomic_DNA"/>
</dbReference>